<evidence type="ECO:0000313" key="1">
    <source>
        <dbReference type="EMBL" id="KAK6791980.1"/>
    </source>
</evidence>
<evidence type="ECO:0000313" key="2">
    <source>
        <dbReference type="Proteomes" id="UP001371456"/>
    </source>
</evidence>
<dbReference type="AlphaFoldDB" id="A0AAN8YGK9"/>
<protein>
    <recommendedName>
        <fullName evidence="3">Late blight resistance protein</fullName>
    </recommendedName>
</protein>
<dbReference type="EMBL" id="JBANQN010000004">
    <property type="protein sequence ID" value="KAK6791980.1"/>
    <property type="molecule type" value="Genomic_DNA"/>
</dbReference>
<organism evidence="1 2">
    <name type="scientific">Solanum bulbocastanum</name>
    <name type="common">Wild potato</name>
    <dbReference type="NCBI Taxonomy" id="147425"/>
    <lineage>
        <taxon>Eukaryota</taxon>
        <taxon>Viridiplantae</taxon>
        <taxon>Streptophyta</taxon>
        <taxon>Embryophyta</taxon>
        <taxon>Tracheophyta</taxon>
        <taxon>Spermatophyta</taxon>
        <taxon>Magnoliopsida</taxon>
        <taxon>eudicotyledons</taxon>
        <taxon>Gunneridae</taxon>
        <taxon>Pentapetalae</taxon>
        <taxon>asterids</taxon>
        <taxon>lamiids</taxon>
        <taxon>Solanales</taxon>
        <taxon>Solanaceae</taxon>
        <taxon>Solanoideae</taxon>
        <taxon>Solaneae</taxon>
        <taxon>Solanum</taxon>
    </lineage>
</organism>
<name>A0AAN8YGK9_SOLBU</name>
<proteinExistence type="predicted"/>
<gene>
    <name evidence="1" type="ORF">RDI58_011061</name>
</gene>
<dbReference type="Gene3D" id="3.80.10.10">
    <property type="entry name" value="Ribonuclease Inhibitor"/>
    <property type="match status" value="1"/>
</dbReference>
<sequence>MAEEFVLNAEIENMEEALGIFLNDLPILMVFGREINVMRYCWDVTYVMFSALQNLSFNVVSMEEWNDSKASFPMLEKLVLKYCQNFKEIPPWFVDMPTLQLIELVNYRDSFVVSALNIKK</sequence>
<accession>A0AAN8YGK9</accession>
<dbReference type="Proteomes" id="UP001371456">
    <property type="component" value="Unassembled WGS sequence"/>
</dbReference>
<dbReference type="PANTHER" id="PTHR15140">
    <property type="entry name" value="TUBULIN-SPECIFIC CHAPERONE E"/>
    <property type="match status" value="1"/>
</dbReference>
<dbReference type="SUPFAM" id="SSF52047">
    <property type="entry name" value="RNI-like"/>
    <property type="match status" value="1"/>
</dbReference>
<keyword evidence="2" id="KW-1185">Reference proteome</keyword>
<reference evidence="1 2" key="1">
    <citation type="submission" date="2024-02" db="EMBL/GenBank/DDBJ databases">
        <title>de novo genome assembly of Solanum bulbocastanum strain 11H21.</title>
        <authorList>
            <person name="Hosaka A.J."/>
        </authorList>
    </citation>
    <scope>NUCLEOTIDE SEQUENCE [LARGE SCALE GENOMIC DNA]</scope>
    <source>
        <tissue evidence="1">Young leaves</tissue>
    </source>
</reference>
<dbReference type="PANTHER" id="PTHR15140:SF40">
    <property type="entry name" value="LATE BLIGHT RESISTANCE PROTEIN HOMOLOG R1C-3"/>
    <property type="match status" value="1"/>
</dbReference>
<dbReference type="InterPro" id="IPR032675">
    <property type="entry name" value="LRR_dom_sf"/>
</dbReference>
<evidence type="ECO:0008006" key="3">
    <source>
        <dbReference type="Google" id="ProtNLM"/>
    </source>
</evidence>
<comment type="caution">
    <text evidence="1">The sequence shown here is derived from an EMBL/GenBank/DDBJ whole genome shotgun (WGS) entry which is preliminary data.</text>
</comment>